<dbReference type="AlphaFoldDB" id="A0A1V9EFH0"/>
<keyword evidence="3" id="KW-1185">Reference proteome</keyword>
<evidence type="ECO:0000256" key="1">
    <source>
        <dbReference type="SAM" id="SignalP"/>
    </source>
</evidence>
<reference evidence="3" key="1">
    <citation type="submission" date="2016-04" db="EMBL/GenBank/DDBJ databases">
        <authorList>
            <person name="Chen L."/>
            <person name="Zhuang W."/>
            <person name="Wang G."/>
        </authorList>
    </citation>
    <scope>NUCLEOTIDE SEQUENCE [LARGE SCALE GENOMIC DNA]</scope>
    <source>
        <strain evidence="3">17621</strain>
    </source>
</reference>
<proteinExistence type="predicted"/>
<feature type="chain" id="PRO_5010733446" description="Outer membrane lipoprotein BamD-like domain-containing protein" evidence="1">
    <location>
        <begin position="25"/>
        <end position="290"/>
    </location>
</feature>
<feature type="signal peptide" evidence="1">
    <location>
        <begin position="1"/>
        <end position="24"/>
    </location>
</feature>
<dbReference type="Gene3D" id="1.25.40.10">
    <property type="entry name" value="Tetratricopeptide repeat domain"/>
    <property type="match status" value="1"/>
</dbReference>
<gene>
    <name evidence="2" type="ORF">A4H97_10590</name>
</gene>
<dbReference type="EMBL" id="LVXG01000034">
    <property type="protein sequence ID" value="OQP44801.1"/>
    <property type="molecule type" value="Genomic_DNA"/>
</dbReference>
<evidence type="ECO:0008006" key="4">
    <source>
        <dbReference type="Google" id="ProtNLM"/>
    </source>
</evidence>
<dbReference type="STRING" id="354355.SAMN05660816_05981"/>
<comment type="caution">
    <text evidence="2">The sequence shown here is derived from an EMBL/GenBank/DDBJ whole genome shotgun (WGS) entry which is preliminary data.</text>
</comment>
<protein>
    <recommendedName>
        <fullName evidence="4">Outer membrane lipoprotein BamD-like domain-containing protein</fullName>
    </recommendedName>
</protein>
<accession>A0A1V9EFH0</accession>
<evidence type="ECO:0000313" key="3">
    <source>
        <dbReference type="Proteomes" id="UP000192610"/>
    </source>
</evidence>
<keyword evidence="1" id="KW-0732">Signal</keyword>
<name>A0A1V9EFH0_9BACT</name>
<sequence>MYFVATMKAPITLLLLMVSAVSFAQKSDPEQELNDIYFSKNVYEVLTTNYNFYQPYRDSGMITLENYIAKYPANPQRFVAMRYLAQIFEKYNLVDSAVLFYKQVLTMPENIDHYNSNRYTAASSLTKIYLDRKDYSTALTYLEQASGQFFFKSSCGTVTIELRQKISAQYWDCYNGLGDYKQAIDRFARFMFNNVWGSQQMLYEAYVKVYSKEELRKAFLEAANKIEIKKEQDDSSFYLQPVFKIFDKEIKLYSGNGFEKLTEQEQKQKCLEEIMQSKMYKLATWNAVKN</sequence>
<dbReference type="InterPro" id="IPR011990">
    <property type="entry name" value="TPR-like_helical_dom_sf"/>
</dbReference>
<evidence type="ECO:0000313" key="2">
    <source>
        <dbReference type="EMBL" id="OQP44801.1"/>
    </source>
</evidence>
<dbReference type="SUPFAM" id="SSF48452">
    <property type="entry name" value="TPR-like"/>
    <property type="match status" value="1"/>
</dbReference>
<dbReference type="RefSeq" id="WP_081202854.1">
    <property type="nucleotide sequence ID" value="NZ_FOCZ01000016.1"/>
</dbReference>
<organism evidence="2 3">
    <name type="scientific">Niastella yeongjuensis</name>
    <dbReference type="NCBI Taxonomy" id="354355"/>
    <lineage>
        <taxon>Bacteria</taxon>
        <taxon>Pseudomonadati</taxon>
        <taxon>Bacteroidota</taxon>
        <taxon>Chitinophagia</taxon>
        <taxon>Chitinophagales</taxon>
        <taxon>Chitinophagaceae</taxon>
        <taxon>Niastella</taxon>
    </lineage>
</organism>
<dbReference type="Proteomes" id="UP000192610">
    <property type="component" value="Unassembled WGS sequence"/>
</dbReference>